<dbReference type="SUPFAM" id="SSF46626">
    <property type="entry name" value="Cytochrome c"/>
    <property type="match status" value="1"/>
</dbReference>
<sequence length="132" mass="13806">MAGSNKKDMNQNDIVDSARAFTTSFGILFLVFLIALVASVIFPPQHGEEAQGGGGAPTAAVNGEAVFKANCASCHGQNLEGVVGPNLTKVGSKYNAEQIMDIIKNGKGGMPPGVLKKQPEIQAVAEWLAEHK</sequence>
<evidence type="ECO:0000259" key="8">
    <source>
        <dbReference type="PROSITE" id="PS51007"/>
    </source>
</evidence>
<dbReference type="Pfam" id="PF13442">
    <property type="entry name" value="Cytochrome_CBB3"/>
    <property type="match status" value="1"/>
</dbReference>
<dbReference type="InterPro" id="IPR009056">
    <property type="entry name" value="Cyt_c-like_dom"/>
</dbReference>
<dbReference type="GO" id="GO:0046872">
    <property type="term" value="F:metal ion binding"/>
    <property type="evidence" value="ECO:0007669"/>
    <property type="project" value="UniProtKB-KW"/>
</dbReference>
<evidence type="ECO:0000256" key="1">
    <source>
        <dbReference type="ARBA" id="ARBA00022448"/>
    </source>
</evidence>
<dbReference type="InterPro" id="IPR025416">
    <property type="entry name" value="YqzM"/>
</dbReference>
<accession>A0A939BQZ6</accession>
<dbReference type="Pfam" id="PF14141">
    <property type="entry name" value="YqzM"/>
    <property type="match status" value="1"/>
</dbReference>
<dbReference type="GO" id="GO:0009055">
    <property type="term" value="F:electron transfer activity"/>
    <property type="evidence" value="ECO:0007669"/>
    <property type="project" value="InterPro"/>
</dbReference>
<evidence type="ECO:0000313" key="9">
    <source>
        <dbReference type="EMBL" id="MBM7592140.1"/>
    </source>
</evidence>
<gene>
    <name evidence="9" type="ORF">JOD01_003796</name>
</gene>
<evidence type="ECO:0000256" key="7">
    <source>
        <dbReference type="SAM" id="Phobius"/>
    </source>
</evidence>
<evidence type="ECO:0000256" key="3">
    <source>
        <dbReference type="ARBA" id="ARBA00022723"/>
    </source>
</evidence>
<name>A0A939BQZ6_9BACL</name>
<dbReference type="EMBL" id="JAFBEB010000020">
    <property type="protein sequence ID" value="MBM7592140.1"/>
    <property type="molecule type" value="Genomic_DNA"/>
</dbReference>
<keyword evidence="1" id="KW-0813">Transport</keyword>
<evidence type="ECO:0000256" key="2">
    <source>
        <dbReference type="ARBA" id="ARBA00022617"/>
    </source>
</evidence>
<dbReference type="PANTHER" id="PTHR37823">
    <property type="entry name" value="CYTOCHROME C-553-LIKE"/>
    <property type="match status" value="1"/>
</dbReference>
<keyword evidence="7" id="KW-1133">Transmembrane helix</keyword>
<keyword evidence="4" id="KW-0249">Electron transport</keyword>
<dbReference type="GO" id="GO:0020037">
    <property type="term" value="F:heme binding"/>
    <property type="evidence" value="ECO:0007669"/>
    <property type="project" value="InterPro"/>
</dbReference>
<evidence type="ECO:0000256" key="5">
    <source>
        <dbReference type="ARBA" id="ARBA00023004"/>
    </source>
</evidence>
<proteinExistence type="predicted"/>
<dbReference type="AlphaFoldDB" id="A0A939BQZ6"/>
<dbReference type="Proteomes" id="UP000717624">
    <property type="component" value="Unassembled WGS sequence"/>
</dbReference>
<evidence type="ECO:0000313" key="10">
    <source>
        <dbReference type="Proteomes" id="UP000717624"/>
    </source>
</evidence>
<dbReference type="Gene3D" id="1.10.760.10">
    <property type="entry name" value="Cytochrome c-like domain"/>
    <property type="match status" value="1"/>
</dbReference>
<comment type="caution">
    <text evidence="9">The sequence shown here is derived from an EMBL/GenBank/DDBJ whole genome shotgun (WGS) entry which is preliminary data.</text>
</comment>
<feature type="transmembrane region" description="Helical" evidence="7">
    <location>
        <begin position="20"/>
        <end position="42"/>
    </location>
</feature>
<reference evidence="9" key="1">
    <citation type="submission" date="2021-01" db="EMBL/GenBank/DDBJ databases">
        <title>Genomic Encyclopedia of Type Strains, Phase IV (KMG-IV): sequencing the most valuable type-strain genomes for metagenomic binning, comparative biology and taxonomic classification.</title>
        <authorList>
            <person name="Goeker M."/>
        </authorList>
    </citation>
    <scope>NUCLEOTIDE SEQUENCE</scope>
    <source>
        <strain evidence="9">DSM 25523</strain>
    </source>
</reference>
<dbReference type="PANTHER" id="PTHR37823:SF4">
    <property type="entry name" value="MENAQUINOL-CYTOCHROME C REDUCTASE CYTOCHROME B_C SUBUNIT"/>
    <property type="match status" value="1"/>
</dbReference>
<dbReference type="RefSeq" id="WP_204519817.1">
    <property type="nucleotide sequence ID" value="NZ_BAABIN010000018.1"/>
</dbReference>
<dbReference type="PROSITE" id="PS51007">
    <property type="entry name" value="CYTC"/>
    <property type="match status" value="1"/>
</dbReference>
<keyword evidence="10" id="KW-1185">Reference proteome</keyword>
<feature type="domain" description="Cytochrome c" evidence="8">
    <location>
        <begin position="58"/>
        <end position="132"/>
    </location>
</feature>
<evidence type="ECO:0000256" key="4">
    <source>
        <dbReference type="ARBA" id="ARBA00022982"/>
    </source>
</evidence>
<dbReference type="InterPro" id="IPR051811">
    <property type="entry name" value="Cytochrome_c550/c551-like"/>
</dbReference>
<keyword evidence="5 6" id="KW-0408">Iron</keyword>
<protein>
    <submittedName>
        <fullName evidence="9">Cytochrome c551/cytochrome c550</fullName>
    </submittedName>
</protein>
<dbReference type="InterPro" id="IPR036909">
    <property type="entry name" value="Cyt_c-like_dom_sf"/>
</dbReference>
<evidence type="ECO:0000256" key="6">
    <source>
        <dbReference type="PROSITE-ProRule" id="PRU00433"/>
    </source>
</evidence>
<keyword evidence="2 6" id="KW-0349">Heme</keyword>
<keyword evidence="3 6" id="KW-0479">Metal-binding</keyword>
<keyword evidence="7" id="KW-0812">Transmembrane</keyword>
<keyword evidence="7" id="KW-0472">Membrane</keyword>
<organism evidence="9 10">
    <name type="scientific">Brevibacillus fulvus</name>
    <dbReference type="NCBI Taxonomy" id="1125967"/>
    <lineage>
        <taxon>Bacteria</taxon>
        <taxon>Bacillati</taxon>
        <taxon>Bacillota</taxon>
        <taxon>Bacilli</taxon>
        <taxon>Bacillales</taxon>
        <taxon>Paenibacillaceae</taxon>
        <taxon>Brevibacillus</taxon>
    </lineage>
</organism>